<keyword evidence="3" id="KW-0808">Transferase</keyword>
<dbReference type="AlphaFoldDB" id="A0A933ML78"/>
<dbReference type="PANTHER" id="PTHR43179">
    <property type="entry name" value="RHAMNOSYLTRANSFERASE WBBL"/>
    <property type="match status" value="1"/>
</dbReference>
<dbReference type="InterPro" id="IPR001173">
    <property type="entry name" value="Glyco_trans_2-like"/>
</dbReference>
<dbReference type="CDD" id="cd04186">
    <property type="entry name" value="GT_2_like_c"/>
    <property type="match status" value="1"/>
</dbReference>
<proteinExistence type="inferred from homology"/>
<feature type="domain" description="Glycosyltransferase 2-like" evidence="4">
    <location>
        <begin position="7"/>
        <end position="182"/>
    </location>
</feature>
<gene>
    <name evidence="5" type="ORF">HY768_08235</name>
</gene>
<protein>
    <submittedName>
        <fullName evidence="5">Glycosyltransferase family 2 protein</fullName>
    </submittedName>
</protein>
<comment type="caution">
    <text evidence="5">The sequence shown here is derived from an EMBL/GenBank/DDBJ whole genome shotgun (WGS) entry which is preliminary data.</text>
</comment>
<dbReference type="GO" id="GO:0016757">
    <property type="term" value="F:glycosyltransferase activity"/>
    <property type="evidence" value="ECO:0007669"/>
    <property type="project" value="UniProtKB-KW"/>
</dbReference>
<comment type="similarity">
    <text evidence="1">Belongs to the glycosyltransferase 2 family.</text>
</comment>
<dbReference type="SUPFAM" id="SSF53448">
    <property type="entry name" value="Nucleotide-diphospho-sugar transferases"/>
    <property type="match status" value="1"/>
</dbReference>
<evidence type="ECO:0000313" key="6">
    <source>
        <dbReference type="Proteomes" id="UP000736328"/>
    </source>
</evidence>
<evidence type="ECO:0000259" key="4">
    <source>
        <dbReference type="Pfam" id="PF00535"/>
    </source>
</evidence>
<keyword evidence="2" id="KW-0328">Glycosyltransferase</keyword>
<dbReference type="InterPro" id="IPR029044">
    <property type="entry name" value="Nucleotide-diphossugar_trans"/>
</dbReference>
<evidence type="ECO:0000256" key="3">
    <source>
        <dbReference type="ARBA" id="ARBA00022679"/>
    </source>
</evidence>
<dbReference type="EMBL" id="JACQXR010000108">
    <property type="protein sequence ID" value="MBI4727191.1"/>
    <property type="molecule type" value="Genomic_DNA"/>
</dbReference>
<dbReference type="Pfam" id="PF00535">
    <property type="entry name" value="Glycos_transf_2"/>
    <property type="match status" value="1"/>
</dbReference>
<sequence>MPVKVAIIIPHHNGQKLLENCLSSLFQTEYPDYKVYLADNASSDGSPQWAKKNYPQIEIIKADKNLGYAGGCNLGIRSTTEDYVVLLNNDTEVKPDWLGRLVSTMDEDGTIAAAQPKILWLKDRTQFDYSGGAGGLMDVYGYPYCRGRMFEEKEKDRGQYDRHPADIFWASGSASIYRRTALDVAGLLDEDFFMHMEEIDLAWRLHLLGWRVISVPGSVIFHLSGGSLPTGNFRKMYLNHRNSQLMMWKNYSLASLLRIWPGRMLLEAAAFAKAVISGNWEWARAIVLAGWWLLENPLTIWKKHRQVQTIRKVSDRRIREKMFPGSMALEYFIKHKRTAQQLEGKR</sequence>
<dbReference type="Proteomes" id="UP000736328">
    <property type="component" value="Unassembled WGS sequence"/>
</dbReference>
<reference evidence="5" key="1">
    <citation type="submission" date="2020-07" db="EMBL/GenBank/DDBJ databases">
        <title>Huge and variable diversity of episymbiotic CPR bacteria and DPANN archaea in groundwater ecosystems.</title>
        <authorList>
            <person name="He C.Y."/>
            <person name="Keren R."/>
            <person name="Whittaker M."/>
            <person name="Farag I.F."/>
            <person name="Doudna J."/>
            <person name="Cate J.H.D."/>
            <person name="Banfield J.F."/>
        </authorList>
    </citation>
    <scope>NUCLEOTIDE SEQUENCE</scope>
    <source>
        <strain evidence="5">NC_groundwater_1520_Pr4_B-0.1um_53_5</strain>
    </source>
</reference>
<evidence type="ECO:0000256" key="1">
    <source>
        <dbReference type="ARBA" id="ARBA00006739"/>
    </source>
</evidence>
<name>A0A933ML78_UNCT6</name>
<evidence type="ECO:0000313" key="5">
    <source>
        <dbReference type="EMBL" id="MBI4727191.1"/>
    </source>
</evidence>
<evidence type="ECO:0000256" key="2">
    <source>
        <dbReference type="ARBA" id="ARBA00022676"/>
    </source>
</evidence>
<organism evidence="5 6">
    <name type="scientific">candidate division TA06 bacterium</name>
    <dbReference type="NCBI Taxonomy" id="2250710"/>
    <lineage>
        <taxon>Bacteria</taxon>
        <taxon>Bacteria division TA06</taxon>
    </lineage>
</organism>
<accession>A0A933ML78</accession>
<dbReference type="PANTHER" id="PTHR43179:SF12">
    <property type="entry name" value="GALACTOFURANOSYLTRANSFERASE GLFT2"/>
    <property type="match status" value="1"/>
</dbReference>
<dbReference type="Gene3D" id="3.90.550.10">
    <property type="entry name" value="Spore Coat Polysaccharide Biosynthesis Protein SpsA, Chain A"/>
    <property type="match status" value="1"/>
</dbReference>